<evidence type="ECO:0000313" key="3">
    <source>
        <dbReference type="Proteomes" id="UP000233722"/>
    </source>
</evidence>
<gene>
    <name evidence="2" type="ORF">CQR45_1041</name>
</gene>
<accession>A0A2N3QTR0</accession>
<protein>
    <submittedName>
        <fullName evidence="2">Uncharacterized protein</fullName>
    </submittedName>
</protein>
<dbReference type="RefSeq" id="WP_101430863.1">
    <property type="nucleotide sequence ID" value="NZ_PCHA01000018.1"/>
</dbReference>
<keyword evidence="1" id="KW-1133">Transmembrane helix</keyword>
<keyword evidence="1" id="KW-0472">Membrane</keyword>
<reference evidence="2 3" key="1">
    <citation type="submission" date="2017-10" db="EMBL/GenBank/DDBJ databases">
        <title>Bifidobacterium genomics.</title>
        <authorList>
            <person name="Lugli G.A."/>
            <person name="Milani C."/>
            <person name="Mancabelli L."/>
        </authorList>
    </citation>
    <scope>NUCLEOTIDE SEQUENCE [LARGE SCALE GENOMIC DNA]</scope>
    <source>
        <strain evidence="2 3">1747B</strain>
    </source>
</reference>
<sequence length="107" mass="11714">MRNHTHTRQALTILSTLTALTSATYIAGGVGFMWAPWAYSLAWLLLISSLAYTIPQIDTVIALATTVARRAVHAARHAHDWLAALADQRHATPARVVRSTTHMEAGR</sequence>
<dbReference type="AlphaFoldDB" id="A0A2N3QTR0"/>
<keyword evidence="1" id="KW-0812">Transmembrane</keyword>
<name>A0A2N3QTR0_9BIFI</name>
<feature type="transmembrane region" description="Helical" evidence="1">
    <location>
        <begin position="12"/>
        <end position="35"/>
    </location>
</feature>
<evidence type="ECO:0000256" key="1">
    <source>
        <dbReference type="SAM" id="Phobius"/>
    </source>
</evidence>
<comment type="caution">
    <text evidence="2">The sequence shown here is derived from an EMBL/GenBank/DDBJ whole genome shotgun (WGS) entry which is preliminary data.</text>
</comment>
<evidence type="ECO:0000313" key="2">
    <source>
        <dbReference type="EMBL" id="PKU95397.1"/>
    </source>
</evidence>
<organism evidence="2 3">
    <name type="scientific">Bifidobacterium pseudolongum subsp. globosum</name>
    <dbReference type="NCBI Taxonomy" id="1690"/>
    <lineage>
        <taxon>Bacteria</taxon>
        <taxon>Bacillati</taxon>
        <taxon>Actinomycetota</taxon>
        <taxon>Actinomycetes</taxon>
        <taxon>Bifidobacteriales</taxon>
        <taxon>Bifidobacteriaceae</taxon>
        <taxon>Bifidobacterium</taxon>
    </lineage>
</organism>
<proteinExistence type="predicted"/>
<dbReference type="EMBL" id="PCHA01000018">
    <property type="protein sequence ID" value="PKU95397.1"/>
    <property type="molecule type" value="Genomic_DNA"/>
</dbReference>
<dbReference type="Proteomes" id="UP000233722">
    <property type="component" value="Unassembled WGS sequence"/>
</dbReference>
<feature type="transmembrane region" description="Helical" evidence="1">
    <location>
        <begin position="41"/>
        <end position="67"/>
    </location>
</feature>